<sequence>MVSMIALGCTSMTPHSYPDSPRRAEMVDVLRGAVEAGVELFDTSEIQGPFTGEEMLGDALGNRARVLTKFGWEIKEGKPTGALNSRPEVIRASAHGSLRRLKRERLDVYMQHRVDQDVPIEEVAGTVKELIDAGDVAAFGLCEASPETIRRANKVCPVTYLEYEYSIFSRDVEEEIIPLARELGAEFMAYSPLAKGLLAGRSEPDDDSSSPRLHSANFAANKQLAQEVAAAVSDRNVSEIALGWLLAKDVVPIAGSTNLARIKENLAVTALSAQECEAVDEVLSRKPVQGARLTQQHEGFVDKGRR</sequence>
<feature type="domain" description="NADP-dependent oxidoreductase" evidence="2">
    <location>
        <begin position="12"/>
        <end position="282"/>
    </location>
</feature>
<reference evidence="3 4" key="1">
    <citation type="submission" date="2017-09" db="EMBL/GenBank/DDBJ databases">
        <title>Draft Genome Sequence of Corynebacterium accolens AH4003.</title>
        <authorList>
            <person name="Chen Y."/>
            <person name="Oosthuysen W.F."/>
            <person name="Kelley S."/>
            <person name="Horswill A."/>
        </authorList>
    </citation>
    <scope>NUCLEOTIDE SEQUENCE [LARGE SCALE GENOMIC DNA]</scope>
    <source>
        <strain evidence="3 4">AH4003</strain>
    </source>
</reference>
<dbReference type="GO" id="GO:0005737">
    <property type="term" value="C:cytoplasm"/>
    <property type="evidence" value="ECO:0007669"/>
    <property type="project" value="TreeGrafter"/>
</dbReference>
<evidence type="ECO:0000313" key="3">
    <source>
        <dbReference type="EMBL" id="PCC83880.1"/>
    </source>
</evidence>
<evidence type="ECO:0000259" key="2">
    <source>
        <dbReference type="Pfam" id="PF00248"/>
    </source>
</evidence>
<keyword evidence="1" id="KW-0560">Oxidoreductase</keyword>
<comment type="caution">
    <text evidence="3">The sequence shown here is derived from an EMBL/GenBank/DDBJ whole genome shotgun (WGS) entry which is preliminary data.</text>
</comment>
<dbReference type="PANTHER" id="PTHR43625">
    <property type="entry name" value="AFLATOXIN B1 ALDEHYDE REDUCTASE"/>
    <property type="match status" value="1"/>
</dbReference>
<dbReference type="Gene3D" id="3.20.20.100">
    <property type="entry name" value="NADP-dependent oxidoreductase domain"/>
    <property type="match status" value="1"/>
</dbReference>
<accession>A0A2A4ANN3</accession>
<dbReference type="Proteomes" id="UP000218690">
    <property type="component" value="Unassembled WGS sequence"/>
</dbReference>
<dbReference type="SUPFAM" id="SSF51430">
    <property type="entry name" value="NAD(P)-linked oxidoreductase"/>
    <property type="match status" value="1"/>
</dbReference>
<dbReference type="InterPro" id="IPR036812">
    <property type="entry name" value="NAD(P)_OxRdtase_dom_sf"/>
</dbReference>
<dbReference type="PANTHER" id="PTHR43625:SF77">
    <property type="entry name" value="ALDO-KETO REDUCTASE"/>
    <property type="match status" value="1"/>
</dbReference>
<dbReference type="GO" id="GO:0016491">
    <property type="term" value="F:oxidoreductase activity"/>
    <property type="evidence" value="ECO:0007669"/>
    <property type="project" value="UniProtKB-KW"/>
</dbReference>
<evidence type="ECO:0000256" key="1">
    <source>
        <dbReference type="ARBA" id="ARBA00023002"/>
    </source>
</evidence>
<name>A0A2A4ANN3_9CORY</name>
<dbReference type="InterPro" id="IPR050791">
    <property type="entry name" value="Aldo-Keto_reductase"/>
</dbReference>
<dbReference type="AlphaFoldDB" id="A0A2A4ANN3"/>
<evidence type="ECO:0000313" key="4">
    <source>
        <dbReference type="Proteomes" id="UP000218690"/>
    </source>
</evidence>
<proteinExistence type="predicted"/>
<gene>
    <name evidence="3" type="ORF">COM45_00145</name>
</gene>
<dbReference type="EMBL" id="NWBP01000001">
    <property type="protein sequence ID" value="PCC83880.1"/>
    <property type="molecule type" value="Genomic_DNA"/>
</dbReference>
<dbReference type="Pfam" id="PF00248">
    <property type="entry name" value="Aldo_ket_red"/>
    <property type="match status" value="1"/>
</dbReference>
<protein>
    <submittedName>
        <fullName evidence="3">Aldo/keto reductase</fullName>
    </submittedName>
</protein>
<organism evidence="3 4">
    <name type="scientific">Corynebacterium accolens</name>
    <dbReference type="NCBI Taxonomy" id="38284"/>
    <lineage>
        <taxon>Bacteria</taxon>
        <taxon>Bacillati</taxon>
        <taxon>Actinomycetota</taxon>
        <taxon>Actinomycetes</taxon>
        <taxon>Mycobacteriales</taxon>
        <taxon>Corynebacteriaceae</taxon>
        <taxon>Corynebacterium</taxon>
    </lineage>
</organism>
<dbReference type="InterPro" id="IPR023210">
    <property type="entry name" value="NADP_OxRdtase_dom"/>
</dbReference>